<dbReference type="Proteomes" id="UP000199111">
    <property type="component" value="Unassembled WGS sequence"/>
</dbReference>
<proteinExistence type="predicted"/>
<dbReference type="InterPro" id="IPR050639">
    <property type="entry name" value="SSR_resolvase"/>
</dbReference>
<evidence type="ECO:0000313" key="10">
    <source>
        <dbReference type="EMBL" id="SFL10973.1"/>
    </source>
</evidence>
<evidence type="ECO:0000259" key="9">
    <source>
        <dbReference type="PROSITE" id="PS51737"/>
    </source>
</evidence>
<dbReference type="Pfam" id="PF07508">
    <property type="entry name" value="Recombinase"/>
    <property type="match status" value="1"/>
</dbReference>
<dbReference type="GO" id="GO:0015074">
    <property type="term" value="P:DNA integration"/>
    <property type="evidence" value="ECO:0007669"/>
    <property type="project" value="UniProtKB-KW"/>
</dbReference>
<protein>
    <submittedName>
        <fullName evidence="10">Site-specific DNA recombinase</fullName>
    </submittedName>
</protein>
<dbReference type="InterPro" id="IPR038109">
    <property type="entry name" value="DNA_bind_recomb_sf"/>
</dbReference>
<evidence type="ECO:0000256" key="5">
    <source>
        <dbReference type="PROSITE-ProRule" id="PRU10137"/>
    </source>
</evidence>
<feature type="region of interest" description="Disordered" evidence="7">
    <location>
        <begin position="730"/>
        <end position="763"/>
    </location>
</feature>
<evidence type="ECO:0000256" key="1">
    <source>
        <dbReference type="ARBA" id="ARBA00022908"/>
    </source>
</evidence>
<keyword evidence="3" id="KW-0233">DNA recombination</keyword>
<dbReference type="CDD" id="cd00338">
    <property type="entry name" value="Ser_Recombinase"/>
    <property type="match status" value="1"/>
</dbReference>
<dbReference type="SUPFAM" id="SSF53041">
    <property type="entry name" value="Resolvase-like"/>
    <property type="match status" value="1"/>
</dbReference>
<evidence type="ECO:0000256" key="6">
    <source>
        <dbReference type="SAM" id="Coils"/>
    </source>
</evidence>
<feature type="coiled-coil region" evidence="6">
    <location>
        <begin position="448"/>
        <end position="496"/>
    </location>
</feature>
<dbReference type="GO" id="GO:0000150">
    <property type="term" value="F:DNA strand exchange activity"/>
    <property type="evidence" value="ECO:0007669"/>
    <property type="project" value="InterPro"/>
</dbReference>
<dbReference type="GO" id="GO:0003677">
    <property type="term" value="F:DNA binding"/>
    <property type="evidence" value="ECO:0007669"/>
    <property type="project" value="UniProtKB-KW"/>
</dbReference>
<organism evidence="10 11">
    <name type="scientific">Streptosporangium canum</name>
    <dbReference type="NCBI Taxonomy" id="324952"/>
    <lineage>
        <taxon>Bacteria</taxon>
        <taxon>Bacillati</taxon>
        <taxon>Actinomycetota</taxon>
        <taxon>Actinomycetes</taxon>
        <taxon>Streptosporangiales</taxon>
        <taxon>Streptosporangiaceae</taxon>
        <taxon>Streptosporangium</taxon>
    </lineage>
</organism>
<feature type="domain" description="Recombinase" evidence="9">
    <location>
        <begin position="183"/>
        <end position="308"/>
    </location>
</feature>
<keyword evidence="11" id="KW-1185">Reference proteome</keyword>
<evidence type="ECO:0000256" key="7">
    <source>
        <dbReference type="SAM" id="MobiDB-lite"/>
    </source>
</evidence>
<dbReference type="PROSITE" id="PS51737">
    <property type="entry name" value="RECOMBINASE_DNA_BIND"/>
    <property type="match status" value="1"/>
</dbReference>
<evidence type="ECO:0000256" key="3">
    <source>
        <dbReference type="ARBA" id="ARBA00023172"/>
    </source>
</evidence>
<dbReference type="PROSITE" id="PS00397">
    <property type="entry name" value="RECOMBINASES_1"/>
    <property type="match status" value="1"/>
</dbReference>
<evidence type="ECO:0000259" key="8">
    <source>
        <dbReference type="PROSITE" id="PS51736"/>
    </source>
</evidence>
<evidence type="ECO:0000256" key="2">
    <source>
        <dbReference type="ARBA" id="ARBA00023125"/>
    </source>
</evidence>
<accession>A0A1I4F0K7</accession>
<feature type="non-terminal residue" evidence="10">
    <location>
        <position position="763"/>
    </location>
</feature>
<evidence type="ECO:0000256" key="4">
    <source>
        <dbReference type="PIRSR" id="PIRSR606118-50"/>
    </source>
</evidence>
<feature type="domain" description="Resolvase/invertase-type recombinase catalytic" evidence="8">
    <location>
        <begin position="25"/>
        <end position="173"/>
    </location>
</feature>
<dbReference type="PROSITE" id="PS51736">
    <property type="entry name" value="RECOMBINASES_3"/>
    <property type="match status" value="1"/>
</dbReference>
<name>A0A1I4F0K7_9ACTN</name>
<dbReference type="Pfam" id="PF00239">
    <property type="entry name" value="Resolvase"/>
    <property type="match status" value="1"/>
</dbReference>
<keyword evidence="1" id="KW-0229">DNA integration</keyword>
<dbReference type="EMBL" id="FOQY01000055">
    <property type="protein sequence ID" value="SFL10973.1"/>
    <property type="molecule type" value="Genomic_DNA"/>
</dbReference>
<dbReference type="Pfam" id="PF13408">
    <property type="entry name" value="Zn_ribbon_recom"/>
    <property type="match status" value="1"/>
</dbReference>
<dbReference type="Gene3D" id="3.40.50.1390">
    <property type="entry name" value="Resolvase, N-terminal catalytic domain"/>
    <property type="match status" value="1"/>
</dbReference>
<dbReference type="PANTHER" id="PTHR30461">
    <property type="entry name" value="DNA-INVERTASE FROM LAMBDOID PROPHAGE"/>
    <property type="match status" value="1"/>
</dbReference>
<dbReference type="AlphaFoldDB" id="A0A1I4F0K7"/>
<feature type="active site" description="O-(5'-phospho-DNA)-serine intermediate" evidence="4 5">
    <location>
        <position position="33"/>
    </location>
</feature>
<dbReference type="InterPro" id="IPR011109">
    <property type="entry name" value="DNA_bind_recombinase_dom"/>
</dbReference>
<reference evidence="11" key="1">
    <citation type="submission" date="2016-10" db="EMBL/GenBank/DDBJ databases">
        <authorList>
            <person name="Varghese N."/>
            <person name="Submissions S."/>
        </authorList>
    </citation>
    <scope>NUCLEOTIDE SEQUENCE [LARGE SCALE GENOMIC DNA]</scope>
    <source>
        <strain evidence="11">CGMCC 4.2126</strain>
    </source>
</reference>
<gene>
    <name evidence="10" type="ORF">SAMN05216275_1551</name>
</gene>
<dbReference type="Gene3D" id="3.90.1750.20">
    <property type="entry name" value="Putative Large Serine Recombinase, Chain B, Domain 2"/>
    <property type="match status" value="1"/>
</dbReference>
<dbReference type="InterPro" id="IPR025161">
    <property type="entry name" value="IS402-like_dom"/>
</dbReference>
<dbReference type="InterPro" id="IPR025827">
    <property type="entry name" value="Zn_ribbon_recom_dom"/>
</dbReference>
<evidence type="ECO:0000313" key="11">
    <source>
        <dbReference type="Proteomes" id="UP000199111"/>
    </source>
</evidence>
<dbReference type="InterPro" id="IPR036162">
    <property type="entry name" value="Resolvase-like_N_sf"/>
</dbReference>
<dbReference type="InterPro" id="IPR006118">
    <property type="entry name" value="Recombinase_CS"/>
</dbReference>
<dbReference type="PANTHER" id="PTHR30461:SF2">
    <property type="entry name" value="SERINE RECOMBINASE PINE-RELATED"/>
    <property type="match status" value="1"/>
</dbReference>
<dbReference type="SMART" id="SM00857">
    <property type="entry name" value="Resolvase"/>
    <property type="match status" value="1"/>
</dbReference>
<dbReference type="InterPro" id="IPR006119">
    <property type="entry name" value="Resolv_N"/>
</dbReference>
<sequence length="763" mass="82835">MSNESTPMGAAFDASSHTTSIRTLRAVDYLRVSTEEQRLGYGLASQCRKNSRYIDGKNWTHVTTYSDKGVSGSKEMGQRPNFDRLMRDAAEQMFDVVVVEKGDRIGRVGRAFWRWVWALEDMGIFVALVSRNIDNTTAEGRAQMRREADYAESEWENIRARTQGGLQEKAHDAGSPHIGGPPPFGYRVQGKGLKGSQLITDDDESEVIRLVYRMIVEDGLSMRKAAVRLNAQGITTRSGKPWSQANLRDRILSRAILDGTIIFRGENAKTDPAGNPIWGEPVTITLPRILSGEESATLRKAATRTLRTDGRRAFYPLTGRVIGLCGATYTGINRDSIPGLGRAYRCSGKAPTIPGDPVCGCSYIDAPALESRVWAEVVGLLRDPRRLEMLAADWVGMAQGDAAAHSERINELDRQIVVQNSAMAAVIAASAKQAAVRGLTAEAAGDAIAEATTTLNAELAQLQQMRNEAAVWLSELEETDRRAQDLQRLAELARFQLTDVTPMEQADIPSLLDIKVYVEGPVPARKSGVPCTVQTWYRSAGLGVPAADLTDERWRKIEPLLPAGRNGTIRRVVNAILHKARSGCAWPALRAVYGSTSTASKYFVEWSEDGAWERVEQALGGCERVPVPVVDLLPPMRIEGRIDPRLMVNFSAVNDRACSSSPSMASTVWSASGSVTHCPARYTARGDVTGCVDVGMLSETARRTGKDGLLRPVGPIGMPAGRALPAGVGRIDMDNGDPGPSGLVGDEAAQLGEAPRMQRDPLG</sequence>
<keyword evidence="2" id="KW-0238">DNA-binding</keyword>
<keyword evidence="6" id="KW-0175">Coiled coil</keyword>
<dbReference type="Pfam" id="PF13340">
    <property type="entry name" value="DUF4096"/>
    <property type="match status" value="1"/>
</dbReference>